<evidence type="ECO:0000259" key="8">
    <source>
        <dbReference type="Pfam" id="PF18052"/>
    </source>
</evidence>
<name>A0A8T1NHN4_CARIL</name>
<keyword evidence="12" id="KW-1185">Reference proteome</keyword>
<dbReference type="FunFam" id="1.10.10.10:FF:000322">
    <property type="entry name" value="Probable disease resistance protein At1g63360"/>
    <property type="match status" value="1"/>
</dbReference>
<proteinExistence type="predicted"/>
<dbReference type="EMBL" id="CM031822">
    <property type="protein sequence ID" value="KAG6628437.1"/>
    <property type="molecule type" value="Genomic_DNA"/>
</dbReference>
<dbReference type="GO" id="GO:0005524">
    <property type="term" value="F:ATP binding"/>
    <property type="evidence" value="ECO:0007669"/>
    <property type="project" value="UniProtKB-KW"/>
</dbReference>
<keyword evidence="1" id="KW-0433">Leucine-rich repeat</keyword>
<dbReference type="InterPro" id="IPR058922">
    <property type="entry name" value="WHD_DRP"/>
</dbReference>
<dbReference type="Pfam" id="PF23559">
    <property type="entry name" value="WHD_DRP"/>
    <property type="match status" value="1"/>
</dbReference>
<dbReference type="GO" id="GO:0006952">
    <property type="term" value="P:defense response"/>
    <property type="evidence" value="ECO:0007669"/>
    <property type="project" value="UniProtKB-KW"/>
</dbReference>
<reference evidence="11" key="1">
    <citation type="submission" date="2020-12" db="EMBL/GenBank/DDBJ databases">
        <title>WGS assembly of Carya illinoinensis cv. Pawnee.</title>
        <authorList>
            <person name="Platts A."/>
            <person name="Shu S."/>
            <person name="Wright S."/>
            <person name="Barry K."/>
            <person name="Edger P."/>
            <person name="Pires J.C."/>
            <person name="Schmutz J."/>
        </authorList>
    </citation>
    <scope>NUCLEOTIDE SEQUENCE</scope>
    <source>
        <tissue evidence="11">Leaf</tissue>
    </source>
</reference>
<evidence type="ECO:0000313" key="11">
    <source>
        <dbReference type="EMBL" id="KAG6628437.1"/>
    </source>
</evidence>
<evidence type="ECO:0000259" key="7">
    <source>
        <dbReference type="Pfam" id="PF00931"/>
    </source>
</evidence>
<dbReference type="FunFam" id="3.40.50.300:FF:001091">
    <property type="entry name" value="Probable disease resistance protein At1g61300"/>
    <property type="match status" value="1"/>
</dbReference>
<organism evidence="11 12">
    <name type="scientific">Carya illinoinensis</name>
    <name type="common">Pecan</name>
    <dbReference type="NCBI Taxonomy" id="32201"/>
    <lineage>
        <taxon>Eukaryota</taxon>
        <taxon>Viridiplantae</taxon>
        <taxon>Streptophyta</taxon>
        <taxon>Embryophyta</taxon>
        <taxon>Tracheophyta</taxon>
        <taxon>Spermatophyta</taxon>
        <taxon>Magnoliopsida</taxon>
        <taxon>eudicotyledons</taxon>
        <taxon>Gunneridae</taxon>
        <taxon>Pentapetalae</taxon>
        <taxon>rosids</taxon>
        <taxon>fabids</taxon>
        <taxon>Fagales</taxon>
        <taxon>Juglandaceae</taxon>
        <taxon>Carya</taxon>
    </lineage>
</organism>
<keyword evidence="2" id="KW-0677">Repeat</keyword>
<feature type="coiled-coil region" evidence="6">
    <location>
        <begin position="121"/>
        <end position="148"/>
    </location>
</feature>
<feature type="domain" description="Disease resistance protein winged helix" evidence="9">
    <location>
        <begin position="434"/>
        <end position="502"/>
    </location>
</feature>
<evidence type="ECO:0000256" key="2">
    <source>
        <dbReference type="ARBA" id="ARBA00022737"/>
    </source>
</evidence>
<dbReference type="Proteomes" id="UP000811609">
    <property type="component" value="Chromosome 14"/>
</dbReference>
<evidence type="ECO:0000256" key="3">
    <source>
        <dbReference type="ARBA" id="ARBA00022741"/>
    </source>
</evidence>
<comment type="caution">
    <text evidence="11">The sequence shown here is derived from an EMBL/GenBank/DDBJ whole genome shotgun (WGS) entry which is preliminary data.</text>
</comment>
<dbReference type="InterPro" id="IPR041118">
    <property type="entry name" value="Rx_N"/>
</dbReference>
<accession>A0A8T1NHN4</accession>
<keyword evidence="5" id="KW-0067">ATP-binding</keyword>
<feature type="domain" description="Disease resistance N-terminal" evidence="8">
    <location>
        <begin position="10"/>
        <end position="98"/>
    </location>
</feature>
<evidence type="ECO:0000256" key="4">
    <source>
        <dbReference type="ARBA" id="ARBA00022821"/>
    </source>
</evidence>
<keyword evidence="3" id="KW-0547">Nucleotide-binding</keyword>
<evidence type="ECO:0000256" key="5">
    <source>
        <dbReference type="ARBA" id="ARBA00022840"/>
    </source>
</evidence>
<dbReference type="InterPro" id="IPR038005">
    <property type="entry name" value="RX-like_CC"/>
</dbReference>
<dbReference type="Pfam" id="PF18052">
    <property type="entry name" value="Rx_N"/>
    <property type="match status" value="1"/>
</dbReference>
<gene>
    <name evidence="11" type="ORF">CIPAW_14G013200</name>
</gene>
<dbReference type="CDD" id="cd14798">
    <property type="entry name" value="RX-CC_like"/>
    <property type="match status" value="1"/>
</dbReference>
<dbReference type="GO" id="GO:0043531">
    <property type="term" value="F:ADP binding"/>
    <property type="evidence" value="ECO:0007669"/>
    <property type="project" value="InterPro"/>
</dbReference>
<feature type="domain" description="NB-ARC" evidence="7">
    <location>
        <begin position="177"/>
        <end position="349"/>
    </location>
</feature>
<dbReference type="Pfam" id="PF00931">
    <property type="entry name" value="NB-ARC"/>
    <property type="match status" value="1"/>
</dbReference>
<sequence>MVNQVGLAFLSASLGMLFQRMTSPEVLLFIKGRKPTKVLLWKLKNAMLSVKAVLEDAEEKQLMDSVVKVWVDELKDVIYDAEDILDEIATEDLQRKLQDAESPTLVRNLRNSFSALLEHFFKKVDKKVEELLDRLEDLTKQKDCMGLREGIGVGGKQYPERLSTSYVSQSDTFGRNEDKEKVIDLLLLSDASGNERCVIAIVGMGGIGKTTLAQLAYNDGRVKEHFNLKIWFCVSEEFAVPNVMKSIIEQSATSSAPSSEDPEQLQVMLKKNLTGKKFLLVLDDVWSEKPCHREFLSQLLHYGTRESKILVTTRNESVALAMKATATHHLKFLPNDDCWSLFEKHAFRDGSSNADPEIKDIGRQIVKKCKGLPLAIKAIGDLLWFESNVERWMNILKSNLWDLHMKGTDILPALRLSYKYLPSYLKRCFAYCSIFPKDYNFKKDQLVLLWMAEGFLQQSEIETMEEVGNRYFDALVSRSLFQQSLETYESGFVMHDLVNDLANFVTGQFGFMRLEGDNSKEIGRMTRYLSYFHRSSDNFDKNIEEDLYKAKQLRTFLVSDCKEWSEIKMPRAWCLKVLSLSRRMQLIELPDSISKMKHLRYLDFSECKDINRLPDSICVLCNLQTLKLSKCWKLERLPRDMWKLINLRHLQIDGTKQLKEMPIQMGRLKCLQTLSKFIVNKHDSGSSNIGELGNLINLRGNLLIQELQNVRSAKDALDANLKNKRYLEELVLEWNTLEEVLGILEDVIEKLQPHEKLKTLTINCYDGRGFPNWIGLELHSLSKLELINCRYCSALPPLGQLPSLNELYIIGLDEVVTVNQEFYINSCSFRNPFGRLKLLWFGNMLNWENWFHLNVQNEVETYSKLEELRIEKCPKLRGRLPASLSIESFPVLTPKGITKCDNLESFALPEQHKHDGIVDFNNCLQELRIYRCSSLMSLLKEGLLSPLKVLEIDDCDSLVSFPLDLFPNLKSIQIKRCGNLKSLDNEGFQNLTSLVQLNISECPELKNMPDGGFPASLRFLGACNCPVLNEELKRKEGKEWPKVARVPNIIIDGRHVQGDEWPGSLSPLKVSLLKVLEIDDCDSLVSFPLGLFPNLKSIQIKRCRNLKSLEQQGDHLVIDKMHIFIPSLRYLELVNCPEVESFPKGGLPSNLKQIVIKRCKKLIANMNGWDLKILSSLEWLEIIWDVKLEDHVESFPGGLSLPTTLTNLKISSFGNLKYLDEGFQKLTSLVQLKIGECPKLKYMPNGGFPTSLSFLQAWKCPLLNEELKRKEGKEWQKVDRVSNILIGLEHIKGDEYIPGESPMHACNLMKAFN</sequence>
<dbReference type="Pfam" id="PF25019">
    <property type="entry name" value="LRR_R13L1-DRL21"/>
    <property type="match status" value="1"/>
</dbReference>
<dbReference type="PANTHER" id="PTHR36766">
    <property type="entry name" value="PLANT BROAD-SPECTRUM MILDEW RESISTANCE PROTEIN RPW8"/>
    <property type="match status" value="1"/>
</dbReference>
<keyword evidence="6" id="KW-0175">Coiled coil</keyword>
<evidence type="ECO:0008006" key="13">
    <source>
        <dbReference type="Google" id="ProtNLM"/>
    </source>
</evidence>
<evidence type="ECO:0000256" key="1">
    <source>
        <dbReference type="ARBA" id="ARBA00022614"/>
    </source>
</evidence>
<evidence type="ECO:0000256" key="6">
    <source>
        <dbReference type="SAM" id="Coils"/>
    </source>
</evidence>
<protein>
    <recommendedName>
        <fullName evidence="13">Disease resistance RPP13-like protein 1</fullName>
    </recommendedName>
</protein>
<dbReference type="InterPro" id="IPR002182">
    <property type="entry name" value="NB-ARC"/>
</dbReference>
<evidence type="ECO:0000259" key="9">
    <source>
        <dbReference type="Pfam" id="PF23559"/>
    </source>
</evidence>
<keyword evidence="4" id="KW-0611">Plant defense</keyword>
<feature type="domain" description="R13L1/DRL21-like LRR repeat region" evidence="10">
    <location>
        <begin position="689"/>
        <end position="811"/>
    </location>
</feature>
<evidence type="ECO:0000313" key="12">
    <source>
        <dbReference type="Proteomes" id="UP000811609"/>
    </source>
</evidence>
<evidence type="ECO:0000259" key="10">
    <source>
        <dbReference type="Pfam" id="PF25019"/>
    </source>
</evidence>
<dbReference type="InterPro" id="IPR056789">
    <property type="entry name" value="LRR_R13L1-DRL21"/>
</dbReference>
<dbReference type="PANTHER" id="PTHR36766:SF40">
    <property type="entry name" value="DISEASE RESISTANCE PROTEIN RGA3"/>
    <property type="match status" value="1"/>
</dbReference>